<evidence type="ECO:0000256" key="1">
    <source>
        <dbReference type="SAM" id="MobiDB-lite"/>
    </source>
</evidence>
<reference evidence="2 3" key="1">
    <citation type="submission" date="2020-06" db="EMBL/GenBank/DDBJ databases">
        <authorList>
            <person name="Li R."/>
            <person name="Bekaert M."/>
        </authorList>
    </citation>
    <scope>NUCLEOTIDE SEQUENCE [LARGE SCALE GENOMIC DNA]</scope>
    <source>
        <strain evidence="3">wild</strain>
    </source>
</reference>
<feature type="region of interest" description="Disordered" evidence="1">
    <location>
        <begin position="1"/>
        <end position="39"/>
    </location>
</feature>
<organism evidence="2 3">
    <name type="scientific">Mytilus coruscus</name>
    <name type="common">Sea mussel</name>
    <dbReference type="NCBI Taxonomy" id="42192"/>
    <lineage>
        <taxon>Eukaryota</taxon>
        <taxon>Metazoa</taxon>
        <taxon>Spiralia</taxon>
        <taxon>Lophotrochozoa</taxon>
        <taxon>Mollusca</taxon>
        <taxon>Bivalvia</taxon>
        <taxon>Autobranchia</taxon>
        <taxon>Pteriomorphia</taxon>
        <taxon>Mytilida</taxon>
        <taxon>Mytiloidea</taxon>
        <taxon>Mytilidae</taxon>
        <taxon>Mytilinae</taxon>
        <taxon>Mytilus</taxon>
    </lineage>
</organism>
<evidence type="ECO:0000313" key="2">
    <source>
        <dbReference type="EMBL" id="CAC5415739.1"/>
    </source>
</evidence>
<accession>A0A6J8E4H6</accession>
<proteinExistence type="predicted"/>
<evidence type="ECO:0000313" key="3">
    <source>
        <dbReference type="Proteomes" id="UP000507470"/>
    </source>
</evidence>
<dbReference type="EMBL" id="CACVKT020008493">
    <property type="protein sequence ID" value="CAC5415739.1"/>
    <property type="molecule type" value="Genomic_DNA"/>
</dbReference>
<dbReference type="AlphaFoldDB" id="A0A6J8E4H6"/>
<gene>
    <name evidence="2" type="ORF">MCOR_48417</name>
</gene>
<sequence length="202" mass="23030">MLELFESPVKPISPLPSTPKKKNTEASKPSENTKKKDSFSLKENLSRCPRLKTQTDMEFKENLIFNDTDERPNIVEHPPAVKDEIFIQWECIDRDFCLVNRNKKIESIRKGQNSRQTARSVLLDHSYSTSYTSSSFKPPDLSNLIHEGVVDKSNVNITSDNSWRHGRRVVELGVLADDLAACKQYGLPLSLQKQQRVVCLLS</sequence>
<protein>
    <submittedName>
        <fullName evidence="2">Uncharacterized protein</fullName>
    </submittedName>
</protein>
<dbReference type="Proteomes" id="UP000507470">
    <property type="component" value="Unassembled WGS sequence"/>
</dbReference>
<keyword evidence="3" id="KW-1185">Reference proteome</keyword>
<name>A0A6J8E4H6_MYTCO</name>